<reference evidence="3" key="1">
    <citation type="submission" date="2025-08" db="UniProtKB">
        <authorList>
            <consortium name="RefSeq"/>
        </authorList>
    </citation>
    <scope>IDENTIFICATION</scope>
    <source>
        <tissue evidence="3">Whole insect</tissue>
    </source>
</reference>
<feature type="compositionally biased region" description="Polar residues" evidence="2">
    <location>
        <begin position="1527"/>
        <end position="1536"/>
    </location>
</feature>
<accession>A0A6P7G7P1</accession>
<keyword evidence="1" id="KW-0175">Coiled coil</keyword>
<dbReference type="InParanoid" id="A0A6P7G7P1"/>
<evidence type="ECO:0000256" key="2">
    <source>
        <dbReference type="SAM" id="MobiDB-lite"/>
    </source>
</evidence>
<evidence type="ECO:0000256" key="1">
    <source>
        <dbReference type="SAM" id="Coils"/>
    </source>
</evidence>
<feature type="coiled-coil region" evidence="1">
    <location>
        <begin position="1016"/>
        <end position="1043"/>
    </location>
</feature>
<feature type="compositionally biased region" description="Basic residues" evidence="2">
    <location>
        <begin position="1512"/>
        <end position="1524"/>
    </location>
</feature>
<protein>
    <submittedName>
        <fullName evidence="3">Myosin-1-like</fullName>
    </submittedName>
</protein>
<sequence>RPKELEKLYLRIKVNGPCLTSLTSHQEERNKIKYITITTINSENSYKSTLQKVFGDKYHVPSDERIKILRSDVIPADEQTQTTHTQETQKSTSNQSDDFFSLNIVDPVMTTFNSRSAGITSSKSNSSVLALPADEFSTANTHFSEHSGLFVTDLPPLKILSGRCSSGAVQDKQLMRSLEERTNETENSITPQRDVEIMGESEGIQSDSNYFSPSSSLILPKKVPSALQEIDKMKKMKKTQRFLNTDILGKENEFNNEKYTQHASKLFRKVSSAISRKITASDIEIDYGKELDKEKEKQKSRARAHKADITKKVSAAISTKIKLSDIREEVIEIEDDLQPQQKLGNEKEIRKHTEYLKEMGPKVSTDRKIRTYGIEKEAIISIQDDLEDGKEKEEQKYDSVNAVKLLQDTACSRQIKLSHTIQRAIISNHQDDLDCGKDLDKEKEEQKSIAHKAEITNNVSVAISRKMKLSETREEIIEIEDDLQHEQRLGNEKEIRKRTKHIKELGQKVSTDRKITCGIEKKAIMSNRQDDLDYGKDLDEEKEEHKSSPHKVEITNKVSVAVSKKMKLSDTREEIIEIEDDLQHQQTLSNEKEIRKQTEYIKKTEQKVSTDRKITSGIEEEAIQDYLEDGKEEEQKDSVNAVEMLQDTAFLRQIKLSHTRQRAIISSHQDYLDYGKDLDIDKVQKSSAHKAEVTKKVSAAISRNLKLREEIIEIKDDLQQEQNLGNEKEMRKYIEHIKEVIQKVSTDRKMSGKEEEAVMSIQNDLEEKQEIGKEKEEQKDSVNAVELLQNTNFSGQIKHTRQRAIMSSHQDDLEYEKDLDKEKEEQKSRLNKAELIKKVSANTLRKMKLSDTRDEIIEIEDDVSNSREEIIEIEDDLQHEQKLVNEKEIPKLTEHIRKLFQKVCTNRKISGIKEKAIMSIQDVEHEQEIAKEKEVQKDSVNAVELLQETDFSGQEKLNHTRQTPIMSSHQDDLDFGKDLDKEKEEQKSRLNKAELIKKVSAATLRKMKLSGTRDEIIEIEDDVSNSREEIIEIEEDLQHEQKLVNEKEIPKLAEHIRKVFQKVCNNRKISGIEEEAIMSIQDVEHEQEIVKEKEVQKDSVNAVEFLQETDFSGQEKLSHTRQTPIMSSHKDDLEFGKDLDKEKEQQEFSAPKKVSSAILRKLKPINTRQEAIIEIEDDLRHKQKLDDEKEMQRHTVHTVEMVKNVSTNISRKTRTSDTEQKSKRSIIYDLLSERISQCLRREKQKYNYNSPPKMFQNISTISRQIKSSKGIQKLLSVQEQEHEKAEERSTENYFQGYSQQKIQKCIANGSKMVQKLSTALSELKLTNTEEEPIMSIQSDVHPEIQLDNDMEIEKITENSSEMVQKLSTAISGKAKLNNRRHGTKMSIQCDLEYEQKLKNGNEERDQSKQIEILCDDEVAQTRSEISACTDVYSKNTEQPGVRQLVVILKRFDANIYQKKSTKELCSEHVRNINLKDTERETNTIDNVEKSLEKMFQSLDSGNSTTVQEKKTSRNKISLRRKRKSKESGPSSATHQDSILEMSHITDTNNAAIIYKRRRTLCNPNDITILPDQDDEVERYRRRLSKEYPLQEELDLRRSNIIHSTPEKTKELSQSKLPVEDSINLDEINIQKCIEHTPANPIRKDRDSSNSLTKKHAKEHHLLRSSRKEKTKKRINFQVLPLFDADAINLHKTKKMTQKRRHEGFAKVNKDDRSMLNKSFHEIFGWSDDGETFLKEVLSKSCVNDVSKNISSKSTAINSSNADMSKRRDDAEVNGSKIDKSKKRIPNDKIRYADLIRETEACNHNAKNTFRKIVEDIQDDINDGESLMEMLHAKKMQHNIVQ</sequence>
<feature type="compositionally biased region" description="Low complexity" evidence="2">
    <location>
        <begin position="78"/>
        <end position="89"/>
    </location>
</feature>
<dbReference type="OrthoDB" id="10671380at2759"/>
<feature type="coiled-coil region" evidence="1">
    <location>
        <begin position="816"/>
        <end position="876"/>
    </location>
</feature>
<evidence type="ECO:0000313" key="3">
    <source>
        <dbReference type="RefSeq" id="XP_028142982.1"/>
    </source>
</evidence>
<feature type="region of interest" description="Disordered" evidence="2">
    <location>
        <begin position="1499"/>
        <end position="1538"/>
    </location>
</feature>
<name>A0A6P7G7P1_DIAVI</name>
<dbReference type="RefSeq" id="XP_028142982.1">
    <property type="nucleotide sequence ID" value="XM_028287181.1"/>
</dbReference>
<organism evidence="3">
    <name type="scientific">Diabrotica virgifera virgifera</name>
    <name type="common">western corn rootworm</name>
    <dbReference type="NCBI Taxonomy" id="50390"/>
    <lineage>
        <taxon>Eukaryota</taxon>
        <taxon>Metazoa</taxon>
        <taxon>Ecdysozoa</taxon>
        <taxon>Arthropoda</taxon>
        <taxon>Hexapoda</taxon>
        <taxon>Insecta</taxon>
        <taxon>Pterygota</taxon>
        <taxon>Neoptera</taxon>
        <taxon>Endopterygota</taxon>
        <taxon>Coleoptera</taxon>
        <taxon>Polyphaga</taxon>
        <taxon>Cucujiformia</taxon>
        <taxon>Chrysomeloidea</taxon>
        <taxon>Chrysomelidae</taxon>
        <taxon>Galerucinae</taxon>
        <taxon>Diabroticina</taxon>
        <taxon>Diabroticites</taxon>
        <taxon>Diabrotica</taxon>
    </lineage>
</organism>
<gene>
    <name evidence="3" type="primary">LOC114336804</name>
</gene>
<feature type="region of interest" description="Disordered" evidence="2">
    <location>
        <begin position="1635"/>
        <end position="1669"/>
    </location>
</feature>
<feature type="region of interest" description="Disordered" evidence="2">
    <location>
        <begin position="74"/>
        <end position="97"/>
    </location>
</feature>
<proteinExistence type="predicted"/>
<feature type="non-terminal residue" evidence="3">
    <location>
        <position position="1"/>
    </location>
</feature>